<evidence type="ECO:0000313" key="1">
    <source>
        <dbReference type="EMBL" id="CAB4148857.1"/>
    </source>
</evidence>
<dbReference type="EMBL" id="LR796498">
    <property type="protein sequence ID" value="CAB4148857.1"/>
    <property type="molecule type" value="Genomic_DNA"/>
</dbReference>
<reference evidence="1" key="1">
    <citation type="submission" date="2020-04" db="EMBL/GenBank/DDBJ databases">
        <authorList>
            <person name="Chiriac C."/>
            <person name="Salcher M."/>
            <person name="Ghai R."/>
            <person name="Kavagutti S V."/>
        </authorList>
    </citation>
    <scope>NUCLEOTIDE SEQUENCE</scope>
</reference>
<proteinExistence type="predicted"/>
<sequence>MDTTTPITKTQFNTAVVSMRELLQCVKSNESKEEQIALLHIIATAATTLASKIESK</sequence>
<accession>A0A6J5MSL8</accession>
<gene>
    <name evidence="1" type="ORF">UFOVP526_29</name>
</gene>
<name>A0A6J5MSL8_9CAUD</name>
<protein>
    <submittedName>
        <fullName evidence="1">Uncharacterized protein</fullName>
    </submittedName>
</protein>
<organism evidence="1">
    <name type="scientific">uncultured Caudovirales phage</name>
    <dbReference type="NCBI Taxonomy" id="2100421"/>
    <lineage>
        <taxon>Viruses</taxon>
        <taxon>Duplodnaviria</taxon>
        <taxon>Heunggongvirae</taxon>
        <taxon>Uroviricota</taxon>
        <taxon>Caudoviricetes</taxon>
        <taxon>Peduoviridae</taxon>
        <taxon>Maltschvirus</taxon>
        <taxon>Maltschvirus maltsch</taxon>
    </lineage>
</organism>